<name>A0A2N1PLZ7_9BACT</name>
<gene>
    <name evidence="1" type="ORF">CVV64_14590</name>
</gene>
<comment type="caution">
    <text evidence="1">The sequence shown here is derived from an EMBL/GenBank/DDBJ whole genome shotgun (WGS) entry which is preliminary data.</text>
</comment>
<dbReference type="EMBL" id="PGXC01000019">
    <property type="protein sequence ID" value="PKK89363.1"/>
    <property type="molecule type" value="Genomic_DNA"/>
</dbReference>
<proteinExistence type="predicted"/>
<accession>A0A2N1PLZ7</accession>
<evidence type="ECO:0000313" key="2">
    <source>
        <dbReference type="Proteomes" id="UP000233256"/>
    </source>
</evidence>
<evidence type="ECO:0000313" key="1">
    <source>
        <dbReference type="EMBL" id="PKK89363.1"/>
    </source>
</evidence>
<sequence length="86" mass="9985">MSFSIVEYFIIPPCVSLKSRCSCPIIASDGFNPPKKQTIITFDYHIQISLYESLFLRIVFNSKIILSQTDPPFKIYTDQYYSFDLS</sequence>
<organism evidence="1 2">
    <name type="scientific">Candidatus Wallbacteria bacterium HGW-Wallbacteria-1</name>
    <dbReference type="NCBI Taxonomy" id="2013854"/>
    <lineage>
        <taxon>Bacteria</taxon>
        <taxon>Candidatus Walliibacteriota</taxon>
    </lineage>
</organism>
<protein>
    <submittedName>
        <fullName evidence="1">Uncharacterized protein</fullName>
    </submittedName>
</protein>
<dbReference type="Proteomes" id="UP000233256">
    <property type="component" value="Unassembled WGS sequence"/>
</dbReference>
<dbReference type="AlphaFoldDB" id="A0A2N1PLZ7"/>
<reference evidence="1 2" key="1">
    <citation type="journal article" date="2017" name="ISME J.">
        <title>Potential for microbial H2 and metal transformations associated with novel bacteria and archaea in deep terrestrial subsurface sediments.</title>
        <authorList>
            <person name="Hernsdorf A.W."/>
            <person name="Amano Y."/>
            <person name="Miyakawa K."/>
            <person name="Ise K."/>
            <person name="Suzuki Y."/>
            <person name="Anantharaman K."/>
            <person name="Probst A."/>
            <person name="Burstein D."/>
            <person name="Thomas B.C."/>
            <person name="Banfield J.F."/>
        </authorList>
    </citation>
    <scope>NUCLEOTIDE SEQUENCE [LARGE SCALE GENOMIC DNA]</scope>
    <source>
        <strain evidence="1">HGW-Wallbacteria-1</strain>
    </source>
</reference>